<gene>
    <name evidence="1" type="ORF">A7J05_00605</name>
</gene>
<evidence type="ECO:0000313" key="2">
    <source>
        <dbReference type="Proteomes" id="UP000187191"/>
    </source>
</evidence>
<proteinExistence type="predicted"/>
<sequence length="94" mass="10070">MIASLDTGAGVYAWTTVEGITGNILIDPEGVIARPCTAAGDPLGDTLLDKRVGNVQNPDPDPGVRTAFLKIAAVLFMEKERQGRLPDAVTRTYW</sequence>
<keyword evidence="2" id="KW-1185">Reference proteome</keyword>
<dbReference type="EMBL" id="CP015588">
    <property type="protein sequence ID" value="APY84480.1"/>
    <property type="molecule type" value="Genomic_DNA"/>
</dbReference>
<organism evidence="1 2">
    <name type="scientific">Streptomyces alfalfae</name>
    <dbReference type="NCBI Taxonomy" id="1642299"/>
    <lineage>
        <taxon>Bacteria</taxon>
        <taxon>Bacillati</taxon>
        <taxon>Actinomycetota</taxon>
        <taxon>Actinomycetes</taxon>
        <taxon>Kitasatosporales</taxon>
        <taxon>Streptomycetaceae</taxon>
        <taxon>Streptomyces</taxon>
    </lineage>
</organism>
<dbReference type="Proteomes" id="UP000187191">
    <property type="component" value="Chromosome"/>
</dbReference>
<accession>A0ABN4VC17</accession>
<protein>
    <submittedName>
        <fullName evidence="1">Uncharacterized protein</fullName>
    </submittedName>
</protein>
<evidence type="ECO:0000313" key="1">
    <source>
        <dbReference type="EMBL" id="APY84480.1"/>
    </source>
</evidence>
<reference evidence="1 2" key="1">
    <citation type="submission" date="2016-05" db="EMBL/GenBank/DDBJ databases">
        <authorList>
            <person name="Gu J."/>
        </authorList>
    </citation>
    <scope>NUCLEOTIDE SEQUENCE [LARGE SCALE GENOMIC DNA]</scope>
    <source>
        <strain evidence="1 2">ACCC40021</strain>
    </source>
</reference>
<name>A0ABN4VC17_9ACTN</name>